<dbReference type="Pfam" id="PF00686">
    <property type="entry name" value="CBM_20"/>
    <property type="match status" value="1"/>
</dbReference>
<feature type="domain" description="GP-PDE" evidence="3">
    <location>
        <begin position="305"/>
        <end position="600"/>
    </location>
</feature>
<sequence>MTKVRFFIEVETQRLETVCIIGDHDALGNWNPERILSLDLKMKNVWCIDIDLPANQEINYRYCITRDLESAERDEKKAIIKQWETNINPRKSFITDENDLQILPVAQFGNYDGYHNTTSGWLSKQTYVQLRLQGNPIHMHKAQHQHQTLHVKCVPQDYRPKNVDINEDSDEGPQSCSINDVLISVLREDGCKPHEQKPFGEAYQPNDFIVFTTNTLHPETLGFQLEFYIQDTSNGHIEPQYIGYTHILPLNTQHTLEEKHLPLMSLKHKPFGKISIHFMIAKPVKNIQFNMESCFQSHWKSLGVSLDVGHRGMGSSYKKLALVRENTVASLSAAAQNGADLVEFDVMLTKDLHTVVYHDFEVCLTYGKKRNEDSGSKLLIIPVKDLTLEQLQSMKLFHASSRLGEQIDINGEDFHPADAQPFPTLQQCFHGVDESLGFNIEIKFPLQDETGVWEMEGFMDHNTYIDILLQAVFKDCGSRRIIFSSFDPECCILLQRKQNKYPVLFLSNGPTKRYTPYLDARTRGYDVAMYFALCEGLLGVDLQSECLLSDLEVIKRVRDKGLVLFVWGEDNNDRETISTLRKHGVHGIIYDRIDFYKTDKNKYFEAVEANELPKMETGESSKS</sequence>
<dbReference type="InterPro" id="IPR013784">
    <property type="entry name" value="Carb-bd-like_fold"/>
</dbReference>
<dbReference type="SUPFAM" id="SSF51695">
    <property type="entry name" value="PLC-like phosphodiesterases"/>
    <property type="match status" value="1"/>
</dbReference>
<dbReference type="PANTHER" id="PTHR22958:SF1">
    <property type="entry name" value="GLYCEROPHOSPHOCHOLINE PHOSPHODIESTERASE GPCPD1"/>
    <property type="match status" value="1"/>
</dbReference>
<accession>A0AAN8QAL0</accession>
<dbReference type="PROSITE" id="PS51704">
    <property type="entry name" value="GP_PDE"/>
    <property type="match status" value="1"/>
</dbReference>
<evidence type="ECO:0000259" key="3">
    <source>
        <dbReference type="PROSITE" id="PS51704"/>
    </source>
</evidence>
<dbReference type="SUPFAM" id="SSF49452">
    <property type="entry name" value="Starch-binding domain-like"/>
    <property type="match status" value="1"/>
</dbReference>
<dbReference type="InterPro" id="IPR051578">
    <property type="entry name" value="GDPD"/>
</dbReference>
<dbReference type="PROSITE" id="PS51166">
    <property type="entry name" value="CBM20"/>
    <property type="match status" value="1"/>
</dbReference>
<dbReference type="SMART" id="SM01065">
    <property type="entry name" value="CBM_2"/>
    <property type="match status" value="1"/>
</dbReference>
<evidence type="ECO:0000313" key="4">
    <source>
        <dbReference type="EMBL" id="KAK6195505.1"/>
    </source>
</evidence>
<dbReference type="GO" id="GO:0046475">
    <property type="term" value="P:glycerophospholipid catabolic process"/>
    <property type="evidence" value="ECO:0007669"/>
    <property type="project" value="TreeGrafter"/>
</dbReference>
<comment type="caution">
    <text evidence="4">The sequence shown here is derived from an EMBL/GenBank/DDBJ whole genome shotgun (WGS) entry which is preliminary data.</text>
</comment>
<evidence type="ECO:0000259" key="2">
    <source>
        <dbReference type="PROSITE" id="PS51166"/>
    </source>
</evidence>
<keyword evidence="5" id="KW-1185">Reference proteome</keyword>
<dbReference type="GO" id="GO:0047389">
    <property type="term" value="F:glycerophosphocholine phosphodiesterase activity"/>
    <property type="evidence" value="ECO:0007669"/>
    <property type="project" value="TreeGrafter"/>
</dbReference>
<evidence type="ECO:0000256" key="1">
    <source>
        <dbReference type="ARBA" id="ARBA00022801"/>
    </source>
</evidence>
<evidence type="ECO:0000313" key="5">
    <source>
        <dbReference type="Proteomes" id="UP001347796"/>
    </source>
</evidence>
<protein>
    <recommendedName>
        <fullName evidence="6">Glycerophosphocholine phosphodiesterase GPCPD1</fullName>
    </recommendedName>
</protein>
<feature type="domain" description="CBM20" evidence="2">
    <location>
        <begin position="1"/>
        <end position="110"/>
    </location>
</feature>
<dbReference type="Pfam" id="PF25329">
    <property type="entry name" value="C2_GDE1"/>
    <property type="match status" value="1"/>
</dbReference>
<dbReference type="InterPro" id="IPR030395">
    <property type="entry name" value="GP_PDE_dom"/>
</dbReference>
<dbReference type="FunFam" id="3.20.20.190:FF:000032">
    <property type="entry name" value="Glycerophosphoryl diester phosphodiesterase, putative"/>
    <property type="match status" value="1"/>
</dbReference>
<keyword evidence="1" id="KW-0378">Hydrolase</keyword>
<organism evidence="4 5">
    <name type="scientific">Patella caerulea</name>
    <name type="common">Rayed Mediterranean limpet</name>
    <dbReference type="NCBI Taxonomy" id="87958"/>
    <lineage>
        <taxon>Eukaryota</taxon>
        <taxon>Metazoa</taxon>
        <taxon>Spiralia</taxon>
        <taxon>Lophotrochozoa</taxon>
        <taxon>Mollusca</taxon>
        <taxon>Gastropoda</taxon>
        <taxon>Patellogastropoda</taxon>
        <taxon>Patelloidea</taxon>
        <taxon>Patellidae</taxon>
        <taxon>Patella</taxon>
    </lineage>
</organism>
<gene>
    <name evidence="4" type="ORF">SNE40_000920</name>
</gene>
<proteinExistence type="predicted"/>
<dbReference type="InterPro" id="IPR017946">
    <property type="entry name" value="PLC-like_Pdiesterase_TIM-brl"/>
</dbReference>
<dbReference type="Gene3D" id="3.20.20.190">
    <property type="entry name" value="Phosphatidylinositol (PI) phosphodiesterase"/>
    <property type="match status" value="1"/>
</dbReference>
<dbReference type="PANTHER" id="PTHR22958">
    <property type="entry name" value="GLYCEROPHOSPHORYL DIESTER PHOSPHODIESTERASE"/>
    <property type="match status" value="1"/>
</dbReference>
<dbReference type="InterPro" id="IPR057506">
    <property type="entry name" value="C2_GPCPD1"/>
</dbReference>
<reference evidence="4 5" key="1">
    <citation type="submission" date="2024-01" db="EMBL/GenBank/DDBJ databases">
        <title>The genome of the rayed Mediterranean limpet Patella caerulea (Linnaeus, 1758).</title>
        <authorList>
            <person name="Anh-Thu Weber A."/>
            <person name="Halstead-Nussloch G."/>
        </authorList>
    </citation>
    <scope>NUCLEOTIDE SEQUENCE [LARGE SCALE GENOMIC DNA]</scope>
    <source>
        <strain evidence="4">AATW-2023a</strain>
        <tissue evidence="4">Whole specimen</tissue>
    </source>
</reference>
<dbReference type="InterPro" id="IPR013783">
    <property type="entry name" value="Ig-like_fold"/>
</dbReference>
<name>A0AAN8QAL0_PATCE</name>
<dbReference type="Proteomes" id="UP001347796">
    <property type="component" value="Unassembled WGS sequence"/>
</dbReference>
<dbReference type="InterPro" id="IPR002044">
    <property type="entry name" value="CBM20"/>
</dbReference>
<dbReference type="GO" id="GO:2001070">
    <property type="term" value="F:starch binding"/>
    <property type="evidence" value="ECO:0007669"/>
    <property type="project" value="InterPro"/>
</dbReference>
<dbReference type="Gene3D" id="2.60.40.10">
    <property type="entry name" value="Immunoglobulins"/>
    <property type="match status" value="1"/>
</dbReference>
<dbReference type="AlphaFoldDB" id="A0AAN8QAL0"/>
<dbReference type="EMBL" id="JAZGQO010000001">
    <property type="protein sequence ID" value="KAK6195505.1"/>
    <property type="molecule type" value="Genomic_DNA"/>
</dbReference>
<evidence type="ECO:0008006" key="6">
    <source>
        <dbReference type="Google" id="ProtNLM"/>
    </source>
</evidence>
<dbReference type="Pfam" id="PF03009">
    <property type="entry name" value="GDPD"/>
    <property type="match status" value="1"/>
</dbReference>